<dbReference type="PROSITE" id="PS51340">
    <property type="entry name" value="MOSC"/>
    <property type="match status" value="1"/>
</dbReference>
<dbReference type="Pfam" id="PF03476">
    <property type="entry name" value="MOSC_N"/>
    <property type="match status" value="1"/>
</dbReference>
<dbReference type="InterPro" id="IPR011037">
    <property type="entry name" value="Pyrv_Knase-like_insert_dom_sf"/>
</dbReference>
<evidence type="ECO:0000313" key="2">
    <source>
        <dbReference type="EMBL" id="NOT33094.1"/>
    </source>
</evidence>
<accession>A0A849SKK3</accession>
<evidence type="ECO:0000259" key="1">
    <source>
        <dbReference type="PROSITE" id="PS51340"/>
    </source>
</evidence>
<dbReference type="GO" id="GO:0030151">
    <property type="term" value="F:molybdenum ion binding"/>
    <property type="evidence" value="ECO:0007669"/>
    <property type="project" value="InterPro"/>
</dbReference>
<dbReference type="InterPro" id="IPR005302">
    <property type="entry name" value="MoCF_Sase_C"/>
</dbReference>
<sequence length="256" mass="27870">MGVDVTPIELGRIEALFRYPVKSMAGERLEAGTMDWHGLEGDRRLALRKLDDRGGFPWLTASKLPDLLRFAPHRDGNGDQGALPTHIRTPNGETLPVYGEELATEIEHRLGAPVQMMHMKHGIFDEASVSVIASDTVAEITRLAGQSPDVRRFRPNVLVRLLRSGPFQEDAWVGGVLRLGEGVDAPAVAVTMRDVRCSMVNFDPDSASPAPEMLKAVVRVHENTAGIYGTVTRIGRLAVGQPIFLHPASESPGGRT</sequence>
<comment type="caution">
    <text evidence="2">The sequence shown here is derived from an EMBL/GenBank/DDBJ whole genome shotgun (WGS) entry which is preliminary data.</text>
</comment>
<reference evidence="2 3" key="1">
    <citation type="submission" date="2020-04" db="EMBL/GenBank/DDBJ databases">
        <title>Metagenomic profiling of ammonia- and methane-oxidizing microorganisms in a Dutch drinking water treatment plant.</title>
        <authorList>
            <person name="Poghosyan L."/>
            <person name="Leucker S."/>
        </authorList>
    </citation>
    <scope>NUCLEOTIDE SEQUENCE [LARGE SCALE GENOMIC DNA]</scope>
    <source>
        <strain evidence="2">S-RSF-IL-03</strain>
    </source>
</reference>
<organism evidence="2 3">
    <name type="scientific">Eiseniibacteriota bacterium</name>
    <dbReference type="NCBI Taxonomy" id="2212470"/>
    <lineage>
        <taxon>Bacteria</taxon>
        <taxon>Candidatus Eiseniibacteriota</taxon>
    </lineage>
</organism>
<protein>
    <submittedName>
        <fullName evidence="2">MOSC domain-containing protein</fullName>
    </submittedName>
</protein>
<name>A0A849SKK3_UNCEI</name>
<gene>
    <name evidence="2" type="ORF">HOP12_02880</name>
</gene>
<proteinExistence type="predicted"/>
<feature type="domain" description="MOSC" evidence="1">
    <location>
        <begin position="95"/>
        <end position="246"/>
    </location>
</feature>
<dbReference type="GO" id="GO:0030170">
    <property type="term" value="F:pyridoxal phosphate binding"/>
    <property type="evidence" value="ECO:0007669"/>
    <property type="project" value="InterPro"/>
</dbReference>
<dbReference type="AlphaFoldDB" id="A0A849SKK3"/>
<dbReference type="SUPFAM" id="SSF50800">
    <property type="entry name" value="PK beta-barrel domain-like"/>
    <property type="match status" value="1"/>
</dbReference>
<dbReference type="GO" id="GO:0003824">
    <property type="term" value="F:catalytic activity"/>
    <property type="evidence" value="ECO:0007669"/>
    <property type="project" value="InterPro"/>
</dbReference>
<dbReference type="Proteomes" id="UP000580839">
    <property type="component" value="Unassembled WGS sequence"/>
</dbReference>
<evidence type="ECO:0000313" key="3">
    <source>
        <dbReference type="Proteomes" id="UP000580839"/>
    </source>
</evidence>
<dbReference type="Pfam" id="PF03473">
    <property type="entry name" value="MOSC"/>
    <property type="match status" value="1"/>
</dbReference>
<dbReference type="InterPro" id="IPR005303">
    <property type="entry name" value="MOCOS_middle"/>
</dbReference>
<dbReference type="EMBL" id="JABFRW010000029">
    <property type="protein sequence ID" value="NOT33094.1"/>
    <property type="molecule type" value="Genomic_DNA"/>
</dbReference>